<gene>
    <name evidence="1" type="ORF">X975_21781</name>
</gene>
<reference evidence="1 2" key="1">
    <citation type="submission" date="2013-11" db="EMBL/GenBank/DDBJ databases">
        <title>Genome sequencing of Stegodyphus mimosarum.</title>
        <authorList>
            <person name="Bechsgaard J."/>
        </authorList>
    </citation>
    <scope>NUCLEOTIDE SEQUENCE [LARGE SCALE GENOMIC DNA]</scope>
</reference>
<keyword evidence="2" id="KW-1185">Reference proteome</keyword>
<dbReference type="AlphaFoldDB" id="A0A087UNX5"/>
<protein>
    <submittedName>
        <fullName evidence="1">Uncharacterized protein</fullName>
    </submittedName>
</protein>
<feature type="non-terminal residue" evidence="1">
    <location>
        <position position="49"/>
    </location>
</feature>
<dbReference type="EMBL" id="KK120802">
    <property type="protein sequence ID" value="KFM79064.1"/>
    <property type="molecule type" value="Genomic_DNA"/>
</dbReference>
<sequence length="49" mass="5599">GFNEYFQQSHPVCQINCADQINKNLMDNLKFANTTITHIHRSASLLPPQ</sequence>
<organism evidence="1 2">
    <name type="scientific">Stegodyphus mimosarum</name>
    <name type="common">African social velvet spider</name>
    <dbReference type="NCBI Taxonomy" id="407821"/>
    <lineage>
        <taxon>Eukaryota</taxon>
        <taxon>Metazoa</taxon>
        <taxon>Ecdysozoa</taxon>
        <taxon>Arthropoda</taxon>
        <taxon>Chelicerata</taxon>
        <taxon>Arachnida</taxon>
        <taxon>Araneae</taxon>
        <taxon>Araneomorphae</taxon>
        <taxon>Entelegynae</taxon>
        <taxon>Eresoidea</taxon>
        <taxon>Eresidae</taxon>
        <taxon>Stegodyphus</taxon>
    </lineage>
</organism>
<feature type="non-terminal residue" evidence="1">
    <location>
        <position position="1"/>
    </location>
</feature>
<evidence type="ECO:0000313" key="1">
    <source>
        <dbReference type="EMBL" id="KFM79064.1"/>
    </source>
</evidence>
<dbReference type="Proteomes" id="UP000054359">
    <property type="component" value="Unassembled WGS sequence"/>
</dbReference>
<evidence type="ECO:0000313" key="2">
    <source>
        <dbReference type="Proteomes" id="UP000054359"/>
    </source>
</evidence>
<name>A0A087UNX5_STEMI</name>
<accession>A0A087UNX5</accession>
<proteinExistence type="predicted"/>